<dbReference type="PANTHER" id="PTHR43818:SF11">
    <property type="entry name" value="BCDNA.GH03377"/>
    <property type="match status" value="1"/>
</dbReference>
<dbReference type="Pfam" id="PF22725">
    <property type="entry name" value="GFO_IDH_MocA_C3"/>
    <property type="match status" value="1"/>
</dbReference>
<dbReference type="Proteomes" id="UP000315995">
    <property type="component" value="Chromosome"/>
</dbReference>
<sequence length="340" mass="36846">MPDQNSTSNEKPQNKKPRIGCLGVGWIGRHRMERVIDSGAAEVVAVCDPNKEAIDEALEAAPNAEVAGSLDWMLGMDLDAVMIATPSAMHAEQAIRALNADKAVFCQKPLARNAEETHRVVSAAKEVDRLLGVDFSYRHTEAMQQIAPLIESGELGDIYAVDLVFHNAYGPDKDWFYDVERAGGGCLIDLGIHLVDLAMWALDWPEVTGVQGCCMADGKPLDPQSPQVEDYATACVNLGDSVVDLSCSWRLSAGRDCVIEAAFYGTEGGAKLRNVDGSFYDFVAERYDGTSTEVLCEPPDAWGGRAASAWAEQLAEDGSYDPTIEKAVEVAKVVDRIYGR</sequence>
<name>A0A4Y6PX06_PERCE</name>
<dbReference type="SUPFAM" id="SSF51735">
    <property type="entry name" value="NAD(P)-binding Rossmann-fold domains"/>
    <property type="match status" value="1"/>
</dbReference>
<proteinExistence type="predicted"/>
<organism evidence="4 5">
    <name type="scientific">Persicimonas caeni</name>
    <dbReference type="NCBI Taxonomy" id="2292766"/>
    <lineage>
        <taxon>Bacteria</taxon>
        <taxon>Deltaproteobacteria</taxon>
        <taxon>Bradymonadales</taxon>
        <taxon>Bradymonadaceae</taxon>
        <taxon>Persicimonas</taxon>
    </lineage>
</organism>
<dbReference type="Pfam" id="PF01408">
    <property type="entry name" value="GFO_IDH_MocA"/>
    <property type="match status" value="1"/>
</dbReference>
<accession>A0A5B8YD15</accession>
<reference evidence="4 5" key="1">
    <citation type="submission" date="2019-06" db="EMBL/GenBank/DDBJ databases">
        <title>Persicimonas caeni gen. nov., sp. nov., a predatory bacterium isolated from solar saltern.</title>
        <authorList>
            <person name="Wang S."/>
        </authorList>
    </citation>
    <scope>NUCLEOTIDE SEQUENCE [LARGE SCALE GENOMIC DNA]</scope>
    <source>
        <strain evidence="4 5">YN101</strain>
    </source>
</reference>
<feature type="domain" description="GFO/IDH/MocA-like oxidoreductase" evidence="3">
    <location>
        <begin position="144"/>
        <end position="270"/>
    </location>
</feature>
<evidence type="ECO:0000259" key="2">
    <source>
        <dbReference type="Pfam" id="PF01408"/>
    </source>
</evidence>
<evidence type="ECO:0000313" key="4">
    <source>
        <dbReference type="EMBL" id="QDG52854.1"/>
    </source>
</evidence>
<dbReference type="SUPFAM" id="SSF55347">
    <property type="entry name" value="Glyceraldehyde-3-phosphate dehydrogenase-like, C-terminal domain"/>
    <property type="match status" value="1"/>
</dbReference>
<dbReference type="EMBL" id="CP041186">
    <property type="protein sequence ID" value="QDG52854.1"/>
    <property type="molecule type" value="Genomic_DNA"/>
</dbReference>
<dbReference type="GO" id="GO:0000166">
    <property type="term" value="F:nucleotide binding"/>
    <property type="evidence" value="ECO:0007669"/>
    <property type="project" value="InterPro"/>
</dbReference>
<dbReference type="InterPro" id="IPR000683">
    <property type="entry name" value="Gfo/Idh/MocA-like_OxRdtase_N"/>
</dbReference>
<dbReference type="AlphaFoldDB" id="A0A4Y6PX06"/>
<dbReference type="Gene3D" id="3.40.50.720">
    <property type="entry name" value="NAD(P)-binding Rossmann-like Domain"/>
    <property type="match status" value="1"/>
</dbReference>
<protein>
    <submittedName>
        <fullName evidence="4">Gfo/Idh/MocA family oxidoreductase</fullName>
    </submittedName>
</protein>
<keyword evidence="1" id="KW-0560">Oxidoreductase</keyword>
<dbReference type="InterPro" id="IPR050463">
    <property type="entry name" value="Gfo/Idh/MocA_oxidrdct_glycsds"/>
</dbReference>
<dbReference type="GO" id="GO:0016491">
    <property type="term" value="F:oxidoreductase activity"/>
    <property type="evidence" value="ECO:0007669"/>
    <property type="project" value="UniProtKB-KW"/>
</dbReference>
<dbReference type="OrthoDB" id="9792935at2"/>
<dbReference type="PANTHER" id="PTHR43818">
    <property type="entry name" value="BCDNA.GH03377"/>
    <property type="match status" value="1"/>
</dbReference>
<dbReference type="Gene3D" id="3.30.360.10">
    <property type="entry name" value="Dihydrodipicolinate Reductase, domain 2"/>
    <property type="match status" value="1"/>
</dbReference>
<keyword evidence="5" id="KW-1185">Reference proteome</keyword>
<dbReference type="InterPro" id="IPR055170">
    <property type="entry name" value="GFO_IDH_MocA-like_dom"/>
</dbReference>
<dbReference type="InterPro" id="IPR036291">
    <property type="entry name" value="NAD(P)-bd_dom_sf"/>
</dbReference>
<dbReference type="RefSeq" id="WP_141199315.1">
    <property type="nucleotide sequence ID" value="NZ_CP041186.1"/>
</dbReference>
<gene>
    <name evidence="4" type="ORF">FIV42_19520</name>
</gene>
<evidence type="ECO:0000256" key="1">
    <source>
        <dbReference type="ARBA" id="ARBA00023002"/>
    </source>
</evidence>
<evidence type="ECO:0000313" key="5">
    <source>
        <dbReference type="Proteomes" id="UP000315995"/>
    </source>
</evidence>
<accession>A0A4Y6PX06</accession>
<evidence type="ECO:0000259" key="3">
    <source>
        <dbReference type="Pfam" id="PF22725"/>
    </source>
</evidence>
<feature type="domain" description="Gfo/Idh/MocA-like oxidoreductase N-terminal" evidence="2">
    <location>
        <begin position="18"/>
        <end position="135"/>
    </location>
</feature>